<dbReference type="OrthoDB" id="307217at2759"/>
<proteinExistence type="predicted"/>
<evidence type="ECO:0000313" key="2">
    <source>
        <dbReference type="Proteomes" id="UP000692954"/>
    </source>
</evidence>
<sequence length="286" mass="33823">MQLEFMKRSNLKKQQNLQRSKSCLLPQQIKIRHKKAKTVSDYLYQGPILKLDTELEKKIRMLIYSQRCSRLLLKRKTCIQEPQNNIFVSRDKLLRYQEVMSKKFDQVDSSCESSPQMMTKIQFKKTQFSKIQLVENTISQYLTPRLNGDQNINLLSRKASHSVIAQYVRDKNKKLKSNVRCEQKLPLIKQPSLNEFNQYFLASKRSFDVGRITQQLIQSKSQDNGIKQIQLNQKQTQFINKQKNILIQQKSETQLNQNIRLRTLPSDMILSKNKISLQQKLRPYLK</sequence>
<dbReference type="AlphaFoldDB" id="A0A8S1MKX5"/>
<comment type="caution">
    <text evidence="1">The sequence shown here is derived from an EMBL/GenBank/DDBJ whole genome shotgun (WGS) entry which is preliminary data.</text>
</comment>
<evidence type="ECO:0000313" key="1">
    <source>
        <dbReference type="EMBL" id="CAD8079071.1"/>
    </source>
</evidence>
<dbReference type="EMBL" id="CAJJDN010000038">
    <property type="protein sequence ID" value="CAD8079071.1"/>
    <property type="molecule type" value="Genomic_DNA"/>
</dbReference>
<dbReference type="Proteomes" id="UP000692954">
    <property type="component" value="Unassembled WGS sequence"/>
</dbReference>
<organism evidence="1 2">
    <name type="scientific">Paramecium sonneborni</name>
    <dbReference type="NCBI Taxonomy" id="65129"/>
    <lineage>
        <taxon>Eukaryota</taxon>
        <taxon>Sar</taxon>
        <taxon>Alveolata</taxon>
        <taxon>Ciliophora</taxon>
        <taxon>Intramacronucleata</taxon>
        <taxon>Oligohymenophorea</taxon>
        <taxon>Peniculida</taxon>
        <taxon>Parameciidae</taxon>
        <taxon>Paramecium</taxon>
    </lineage>
</organism>
<accession>A0A8S1MKX5</accession>
<reference evidence="1" key="1">
    <citation type="submission" date="2021-01" db="EMBL/GenBank/DDBJ databases">
        <authorList>
            <consortium name="Genoscope - CEA"/>
            <person name="William W."/>
        </authorList>
    </citation>
    <scope>NUCLEOTIDE SEQUENCE</scope>
</reference>
<protein>
    <submittedName>
        <fullName evidence="1">Uncharacterized protein</fullName>
    </submittedName>
</protein>
<name>A0A8S1MKX5_9CILI</name>
<gene>
    <name evidence="1" type="ORF">PSON_ATCC_30995.1.T0380267</name>
</gene>
<keyword evidence="2" id="KW-1185">Reference proteome</keyword>